<gene>
    <name evidence="2" type="ORF">ENM60_00530</name>
</gene>
<name>A0A7J3XX56_9CREN</name>
<evidence type="ECO:0000256" key="1">
    <source>
        <dbReference type="SAM" id="Phobius"/>
    </source>
</evidence>
<keyword evidence="1" id="KW-0472">Membrane</keyword>
<evidence type="ECO:0000313" key="2">
    <source>
        <dbReference type="EMBL" id="HHP67277.1"/>
    </source>
</evidence>
<proteinExistence type="predicted"/>
<sequence length="87" mass="9556">MDLVEFVKNITVQVVVVAWALFFLSWVVGWALKGLPIPSTRVKKTGERILEDGVWAAFWLAVGSSVFALVSYIASAIYQPLPPPPTP</sequence>
<dbReference type="NCBIfam" id="NF041797">
    <property type="entry name" value="Ced_CedA1"/>
    <property type="match status" value="1"/>
</dbReference>
<dbReference type="InterPro" id="IPR049689">
    <property type="entry name" value="CedA1_arc"/>
</dbReference>
<organism evidence="2">
    <name type="scientific">Thermogladius calderae</name>
    <dbReference type="NCBI Taxonomy" id="1200300"/>
    <lineage>
        <taxon>Archaea</taxon>
        <taxon>Thermoproteota</taxon>
        <taxon>Thermoprotei</taxon>
        <taxon>Desulfurococcales</taxon>
        <taxon>Desulfurococcaceae</taxon>
        <taxon>Thermogladius</taxon>
    </lineage>
</organism>
<reference evidence="2" key="1">
    <citation type="journal article" date="2020" name="mSystems">
        <title>Genome- and Community-Level Interaction Insights into Carbon Utilization and Element Cycling Functions of Hydrothermarchaeota in Hydrothermal Sediment.</title>
        <authorList>
            <person name="Zhou Z."/>
            <person name="Liu Y."/>
            <person name="Xu W."/>
            <person name="Pan J."/>
            <person name="Luo Z.H."/>
            <person name="Li M."/>
        </authorList>
    </citation>
    <scope>NUCLEOTIDE SEQUENCE [LARGE SCALE GENOMIC DNA]</scope>
    <source>
        <strain evidence="2">SpSt-110</strain>
    </source>
</reference>
<comment type="caution">
    <text evidence="2">The sequence shown here is derived from an EMBL/GenBank/DDBJ whole genome shotgun (WGS) entry which is preliminary data.</text>
</comment>
<feature type="transmembrane region" description="Helical" evidence="1">
    <location>
        <begin position="53"/>
        <end position="78"/>
    </location>
</feature>
<dbReference type="AlphaFoldDB" id="A0A7J3XX56"/>
<accession>A0A7J3XX56</accession>
<keyword evidence="1" id="KW-0812">Transmembrane</keyword>
<protein>
    <submittedName>
        <fullName evidence="2">Uncharacterized protein</fullName>
    </submittedName>
</protein>
<keyword evidence="1" id="KW-1133">Transmembrane helix</keyword>
<dbReference type="EMBL" id="DRYK01000014">
    <property type="protein sequence ID" value="HHP67277.1"/>
    <property type="molecule type" value="Genomic_DNA"/>
</dbReference>
<feature type="transmembrane region" description="Helical" evidence="1">
    <location>
        <begin position="12"/>
        <end position="32"/>
    </location>
</feature>